<dbReference type="PANTHER" id="PTHR34136:SF1">
    <property type="entry name" value="UDP-N-ACETYL-D-MANNOSAMINURONIC ACID TRANSFERASE"/>
    <property type="match status" value="1"/>
</dbReference>
<protein>
    <submittedName>
        <fullName evidence="3">WecB/TagA/CpsF family glycosyltransferase</fullName>
    </submittedName>
</protein>
<reference evidence="3 4" key="1">
    <citation type="submission" date="2021-05" db="EMBL/GenBank/DDBJ databases">
        <title>Comparative genomic studies on the polysaccharide-degrading batcterial strains of the Flammeovirga genus.</title>
        <authorList>
            <person name="Zewei F."/>
            <person name="Zheng Z."/>
            <person name="Yu L."/>
            <person name="Ruyue G."/>
            <person name="Yanhong M."/>
            <person name="Yuanyuan C."/>
            <person name="Jingyan G."/>
            <person name="Wenjun H."/>
        </authorList>
    </citation>
    <scope>NUCLEOTIDE SEQUENCE [LARGE SCALE GENOMIC DNA]</scope>
    <source>
        <strain evidence="3 4">YS10</strain>
    </source>
</reference>
<evidence type="ECO:0000313" key="4">
    <source>
        <dbReference type="Proteomes" id="UP000682802"/>
    </source>
</evidence>
<evidence type="ECO:0000256" key="2">
    <source>
        <dbReference type="ARBA" id="ARBA00022679"/>
    </source>
</evidence>
<sequence length="229" mass="26801">MILNVILKKNEKERSFTFLNPASYVEARKNLDVYSKLDTIYIDGVLLVKFLHFFCRAKQVERQSFDMTSLAPIVFNNAIQESKTIYFIGSTQEAIEGFVKVIQSQFKGLIIKGFRSGYIRGEENKVAEDIIAHNPDIVVVGMGAPLQEQFLITLIDRGFQGIGYTCGGFIHQTSTSIRYYPKWVDKYNLRMPYRLYVEPEFRKKLPNYFKFCFYFFCDLIDYYKQENKP</sequence>
<keyword evidence="2" id="KW-0808">Transferase</keyword>
<dbReference type="Proteomes" id="UP000682802">
    <property type="component" value="Chromosome 1"/>
</dbReference>
<dbReference type="Pfam" id="PF03808">
    <property type="entry name" value="Glyco_tran_WecG"/>
    <property type="match status" value="1"/>
</dbReference>
<evidence type="ECO:0000256" key="1">
    <source>
        <dbReference type="ARBA" id="ARBA00022676"/>
    </source>
</evidence>
<proteinExistence type="predicted"/>
<name>A0ABX8GSN5_9BACT</name>
<dbReference type="EMBL" id="CP076128">
    <property type="protein sequence ID" value="QWG06423.1"/>
    <property type="molecule type" value="Genomic_DNA"/>
</dbReference>
<keyword evidence="1" id="KW-0328">Glycosyltransferase</keyword>
<dbReference type="PANTHER" id="PTHR34136">
    <property type="match status" value="1"/>
</dbReference>
<gene>
    <name evidence="3" type="ORF">KM029_13920</name>
</gene>
<accession>A0ABX8GSN5</accession>
<dbReference type="InterPro" id="IPR004629">
    <property type="entry name" value="WecG_TagA_CpsF"/>
</dbReference>
<keyword evidence="4" id="KW-1185">Reference proteome</keyword>
<organism evidence="3 4">
    <name type="scientific">Flammeovirga kamogawensis</name>
    <dbReference type="NCBI Taxonomy" id="373891"/>
    <lineage>
        <taxon>Bacteria</taxon>
        <taxon>Pseudomonadati</taxon>
        <taxon>Bacteroidota</taxon>
        <taxon>Cytophagia</taxon>
        <taxon>Cytophagales</taxon>
        <taxon>Flammeovirgaceae</taxon>
        <taxon>Flammeovirga</taxon>
    </lineage>
</organism>
<dbReference type="NCBIfam" id="TIGR00696">
    <property type="entry name" value="wecG_tagA_cpsF"/>
    <property type="match status" value="1"/>
</dbReference>
<dbReference type="CDD" id="cd06533">
    <property type="entry name" value="Glyco_transf_WecG_TagA"/>
    <property type="match status" value="1"/>
</dbReference>
<dbReference type="RefSeq" id="WP_144073842.1">
    <property type="nucleotide sequence ID" value="NZ_CP076128.1"/>
</dbReference>
<evidence type="ECO:0000313" key="3">
    <source>
        <dbReference type="EMBL" id="QWG06423.1"/>
    </source>
</evidence>